<proteinExistence type="inferred from homology"/>
<protein>
    <submittedName>
        <fullName evidence="7">Thiamine pyrophosphate-binding protein</fullName>
    </submittedName>
</protein>
<feature type="domain" description="Thiamine pyrophosphate enzyme N-terminal TPP-binding" evidence="6">
    <location>
        <begin position="19"/>
        <end position="128"/>
    </location>
</feature>
<dbReference type="CDD" id="cd07035">
    <property type="entry name" value="TPP_PYR_POX_like"/>
    <property type="match status" value="1"/>
</dbReference>
<evidence type="ECO:0000256" key="1">
    <source>
        <dbReference type="ARBA" id="ARBA00007812"/>
    </source>
</evidence>
<dbReference type="InterPro" id="IPR029061">
    <property type="entry name" value="THDP-binding"/>
</dbReference>
<evidence type="ECO:0000313" key="8">
    <source>
        <dbReference type="Proteomes" id="UP001180531"/>
    </source>
</evidence>
<reference evidence="7" key="1">
    <citation type="submission" date="2024-05" db="EMBL/GenBank/DDBJ databases">
        <title>30 novel species of actinomycetes from the DSMZ collection.</title>
        <authorList>
            <person name="Nouioui I."/>
        </authorList>
    </citation>
    <scope>NUCLEOTIDE SEQUENCE</scope>
    <source>
        <strain evidence="7">DSM 40473</strain>
    </source>
</reference>
<dbReference type="Pfam" id="PF00205">
    <property type="entry name" value="TPP_enzyme_M"/>
    <property type="match status" value="1"/>
</dbReference>
<dbReference type="InterPro" id="IPR012000">
    <property type="entry name" value="Thiamin_PyroP_enz_cen_dom"/>
</dbReference>
<dbReference type="InterPro" id="IPR029035">
    <property type="entry name" value="DHS-like_NAD/FAD-binding_dom"/>
</dbReference>
<sequence length="587" mass="63694">MRLSRNPEDARGTGEGAPMRVYEAIVKGLEGIGVQAAFGGAGENAAGLMLALKHSQRIRPVITRHEQAASFMACGYAMYTNRLGFCFATAGPGAFNLFSGLAVAMSDSYPVLAVSGYAARQWRGWGSLNETSGMNRTPDSQAMFAATTKKSFLLDDAADTCDVLEEAVNIAFEGRPGPVHIHVPEDLTHRGVEVTNFRDIRLEVAPVLPDPEQVEEIASVLADALARRKRIVALVGFGAVRSGAGPEVKRLIERFRIPLLTTLDGKGIVSEGHPLAVGVFADSGHASAWKAFREAEIVLCVGNSLNQHATFNYRDDLFKNKLLIHVNISETEFHKAYRPDYALLSDARPAVAALADAMERKVGEVPAVEVDGRDYEARHITHLTGNIHPGQLAQTIGRMLPPQGVLLADAGAHLAWLGYYTELEEGQNFRKAGSFGPMAGHVNGAIGVKVAHPERTVVVGCGDGCYSLSGFELMTAVEHEIPVIWVIFDDQEFKLIKLFQLTTYGESGLVEFQNPDFAAYARACGADGYRVETLQEFEDAFRMALSSGRPTIIDAKITRWAVPHYSPSPDGVIAGLVETVEARFRDR</sequence>
<dbReference type="EMBL" id="JAVRFI010000005">
    <property type="protein sequence ID" value="MDT0449488.1"/>
    <property type="molecule type" value="Genomic_DNA"/>
</dbReference>
<evidence type="ECO:0000259" key="5">
    <source>
        <dbReference type="Pfam" id="PF02775"/>
    </source>
</evidence>
<dbReference type="CDD" id="cd00568">
    <property type="entry name" value="TPP_enzymes"/>
    <property type="match status" value="1"/>
</dbReference>
<dbReference type="Gene3D" id="3.40.50.970">
    <property type="match status" value="2"/>
</dbReference>
<feature type="domain" description="Thiamine pyrophosphate enzyme central" evidence="4">
    <location>
        <begin position="221"/>
        <end position="354"/>
    </location>
</feature>
<comment type="caution">
    <text evidence="7">The sequence shown here is derived from an EMBL/GenBank/DDBJ whole genome shotgun (WGS) entry which is preliminary data.</text>
</comment>
<keyword evidence="2 3" id="KW-0786">Thiamine pyrophosphate</keyword>
<dbReference type="InterPro" id="IPR012001">
    <property type="entry name" value="Thiamin_PyroP_enz_TPP-bd_dom"/>
</dbReference>
<dbReference type="Gene3D" id="3.40.50.1220">
    <property type="entry name" value="TPP-binding domain"/>
    <property type="match status" value="1"/>
</dbReference>
<evidence type="ECO:0000259" key="6">
    <source>
        <dbReference type="Pfam" id="PF02776"/>
    </source>
</evidence>
<dbReference type="Pfam" id="PF02775">
    <property type="entry name" value="TPP_enzyme_C"/>
    <property type="match status" value="1"/>
</dbReference>
<dbReference type="SUPFAM" id="SSF52467">
    <property type="entry name" value="DHS-like NAD/FAD-binding domain"/>
    <property type="match status" value="1"/>
</dbReference>
<evidence type="ECO:0000256" key="3">
    <source>
        <dbReference type="RuleBase" id="RU362132"/>
    </source>
</evidence>
<keyword evidence="8" id="KW-1185">Reference proteome</keyword>
<dbReference type="PANTHER" id="PTHR18968">
    <property type="entry name" value="THIAMINE PYROPHOSPHATE ENZYMES"/>
    <property type="match status" value="1"/>
</dbReference>
<feature type="domain" description="Thiamine pyrophosphate enzyme TPP-binding" evidence="5">
    <location>
        <begin position="409"/>
        <end position="554"/>
    </location>
</feature>
<accession>A0ABU2SKJ5</accession>
<dbReference type="Proteomes" id="UP001180531">
    <property type="component" value="Unassembled WGS sequence"/>
</dbReference>
<dbReference type="InterPro" id="IPR011766">
    <property type="entry name" value="TPP_enzyme_TPP-bd"/>
</dbReference>
<evidence type="ECO:0000256" key="2">
    <source>
        <dbReference type="ARBA" id="ARBA00023052"/>
    </source>
</evidence>
<evidence type="ECO:0000313" key="7">
    <source>
        <dbReference type="EMBL" id="MDT0449488.1"/>
    </source>
</evidence>
<dbReference type="InterPro" id="IPR045229">
    <property type="entry name" value="TPP_enz"/>
</dbReference>
<evidence type="ECO:0000259" key="4">
    <source>
        <dbReference type="Pfam" id="PF00205"/>
    </source>
</evidence>
<dbReference type="Pfam" id="PF02776">
    <property type="entry name" value="TPP_enzyme_N"/>
    <property type="match status" value="1"/>
</dbReference>
<dbReference type="PANTHER" id="PTHR18968:SF13">
    <property type="entry name" value="ACETOLACTATE SYNTHASE CATALYTIC SUBUNIT, MITOCHONDRIAL"/>
    <property type="match status" value="1"/>
</dbReference>
<organism evidence="7 8">
    <name type="scientific">Streptomyces hesseae</name>
    <dbReference type="NCBI Taxonomy" id="3075519"/>
    <lineage>
        <taxon>Bacteria</taxon>
        <taxon>Bacillati</taxon>
        <taxon>Actinomycetota</taxon>
        <taxon>Actinomycetes</taxon>
        <taxon>Kitasatosporales</taxon>
        <taxon>Streptomycetaceae</taxon>
        <taxon>Streptomyces</taxon>
    </lineage>
</organism>
<gene>
    <name evidence="7" type="ORF">RM609_10445</name>
</gene>
<comment type="similarity">
    <text evidence="1 3">Belongs to the TPP enzyme family.</text>
</comment>
<dbReference type="SUPFAM" id="SSF52518">
    <property type="entry name" value="Thiamin diphosphate-binding fold (THDP-binding)"/>
    <property type="match status" value="2"/>
</dbReference>
<dbReference type="RefSeq" id="WP_311609842.1">
    <property type="nucleotide sequence ID" value="NZ_JAVRFI010000005.1"/>
</dbReference>
<name>A0ABU2SKJ5_9ACTN</name>